<feature type="chain" id="PRO_5037825182" evidence="2">
    <location>
        <begin position="20"/>
        <end position="169"/>
    </location>
</feature>
<proteinExistence type="predicted"/>
<organism evidence="4 5">
    <name type="scientific">Plectus sambesii</name>
    <dbReference type="NCBI Taxonomy" id="2011161"/>
    <lineage>
        <taxon>Eukaryota</taxon>
        <taxon>Metazoa</taxon>
        <taxon>Ecdysozoa</taxon>
        <taxon>Nematoda</taxon>
        <taxon>Chromadorea</taxon>
        <taxon>Plectida</taxon>
        <taxon>Plectina</taxon>
        <taxon>Plectoidea</taxon>
        <taxon>Plectidae</taxon>
        <taxon>Plectus</taxon>
    </lineage>
</organism>
<accession>A0A914VXU8</accession>
<dbReference type="Pfam" id="PF01826">
    <property type="entry name" value="TIL"/>
    <property type="match status" value="1"/>
</dbReference>
<protein>
    <submittedName>
        <fullName evidence="5">TIL domain-containing protein</fullName>
    </submittedName>
</protein>
<sequence>MNSACCVATLLLLAASCSSTPVDPCETMRCANGPCVDGKCTGNTNECGPNMHMEECGSPCAARCDLDPAASMCITVCETGCFCDDGFVREKVGGVCIRPKDCPKQVEKREDAGCAVVRCAAGTICKDGKCIRNPKCPLYRPLPLKEGCEYVNEINEKGCLVPRQHCPTV</sequence>
<evidence type="ECO:0000256" key="2">
    <source>
        <dbReference type="SAM" id="SignalP"/>
    </source>
</evidence>
<evidence type="ECO:0000259" key="3">
    <source>
        <dbReference type="Pfam" id="PF01826"/>
    </source>
</evidence>
<dbReference type="WBParaSite" id="PSAMB.scaffold2618size22190.g18506.t1">
    <property type="protein sequence ID" value="PSAMB.scaffold2618size22190.g18506.t1"/>
    <property type="gene ID" value="PSAMB.scaffold2618size22190.g18506"/>
</dbReference>
<dbReference type="SUPFAM" id="SSF57567">
    <property type="entry name" value="Serine protease inhibitors"/>
    <property type="match status" value="1"/>
</dbReference>
<keyword evidence="1" id="KW-0722">Serine protease inhibitor</keyword>
<feature type="domain" description="TIL" evidence="3">
    <location>
        <begin position="47"/>
        <end position="102"/>
    </location>
</feature>
<evidence type="ECO:0000256" key="1">
    <source>
        <dbReference type="ARBA" id="ARBA00022900"/>
    </source>
</evidence>
<dbReference type="CDD" id="cd19941">
    <property type="entry name" value="TIL"/>
    <property type="match status" value="1"/>
</dbReference>
<keyword evidence="2" id="KW-0732">Signal</keyword>
<dbReference type="InterPro" id="IPR002919">
    <property type="entry name" value="TIL_dom"/>
</dbReference>
<evidence type="ECO:0000313" key="4">
    <source>
        <dbReference type="Proteomes" id="UP000887566"/>
    </source>
</evidence>
<dbReference type="Proteomes" id="UP000887566">
    <property type="component" value="Unplaced"/>
</dbReference>
<name>A0A914VXU8_9BILA</name>
<evidence type="ECO:0000313" key="5">
    <source>
        <dbReference type="WBParaSite" id="PSAMB.scaffold2618size22190.g18506.t1"/>
    </source>
</evidence>
<dbReference type="Gene3D" id="2.10.25.10">
    <property type="entry name" value="Laminin"/>
    <property type="match status" value="1"/>
</dbReference>
<dbReference type="AlphaFoldDB" id="A0A914VXU8"/>
<keyword evidence="1" id="KW-0646">Protease inhibitor</keyword>
<feature type="signal peptide" evidence="2">
    <location>
        <begin position="1"/>
        <end position="19"/>
    </location>
</feature>
<keyword evidence="4" id="KW-1185">Reference proteome</keyword>
<reference evidence="5" key="1">
    <citation type="submission" date="2022-11" db="UniProtKB">
        <authorList>
            <consortium name="WormBaseParasite"/>
        </authorList>
    </citation>
    <scope>IDENTIFICATION</scope>
</reference>
<dbReference type="GO" id="GO:0004867">
    <property type="term" value="F:serine-type endopeptidase inhibitor activity"/>
    <property type="evidence" value="ECO:0007669"/>
    <property type="project" value="UniProtKB-KW"/>
</dbReference>
<dbReference type="InterPro" id="IPR036084">
    <property type="entry name" value="Ser_inhib-like_sf"/>
</dbReference>